<dbReference type="AlphaFoldDB" id="G9A4E8"/>
<keyword evidence="1" id="KW-1133">Transmembrane helix</keyword>
<dbReference type="eggNOG" id="COG0600">
    <property type="taxonomic scope" value="Bacteria"/>
</dbReference>
<feature type="transmembrane region" description="Helical" evidence="1">
    <location>
        <begin position="6"/>
        <end position="31"/>
    </location>
</feature>
<evidence type="ECO:0000313" key="3">
    <source>
        <dbReference type="Proteomes" id="UP000007735"/>
    </source>
</evidence>
<dbReference type="STRING" id="1117943.SFHH103_03591"/>
<evidence type="ECO:0000256" key="1">
    <source>
        <dbReference type="SAM" id="Phobius"/>
    </source>
</evidence>
<evidence type="ECO:0000313" key="2">
    <source>
        <dbReference type="EMBL" id="CCE98082.1"/>
    </source>
</evidence>
<dbReference type="EMBL" id="HE616890">
    <property type="protein sequence ID" value="CCE98082.1"/>
    <property type="molecule type" value="Genomic_DNA"/>
</dbReference>
<keyword evidence="1" id="KW-0472">Membrane</keyword>
<accession>G9A4E8</accession>
<dbReference type="HOGENOM" id="CLU_2651939_0_0_5"/>
<protein>
    <submittedName>
        <fullName evidence="2">Sulfate ester transporter permease protein</fullName>
    </submittedName>
</protein>
<keyword evidence="1" id="KW-0812">Transmembrane</keyword>
<gene>
    <name evidence="2" type="ordered locus">SFHH103_03591</name>
</gene>
<organism evidence="2 3">
    <name type="scientific">Sinorhizobium fredii (strain HH103)</name>
    <dbReference type="NCBI Taxonomy" id="1117943"/>
    <lineage>
        <taxon>Bacteria</taxon>
        <taxon>Pseudomonadati</taxon>
        <taxon>Pseudomonadota</taxon>
        <taxon>Alphaproteobacteria</taxon>
        <taxon>Hyphomicrobiales</taxon>
        <taxon>Rhizobiaceae</taxon>
        <taxon>Sinorhizobium/Ensifer group</taxon>
        <taxon>Sinorhizobium</taxon>
    </lineage>
</organism>
<sequence>MGVHLGLIYSWLATVAAGYLLAVGPGVGGLIITGRERFDMALVMLGVLILGSVGFFLNRLDYALESHLLRWRPQQG</sequence>
<dbReference type="Proteomes" id="UP000007735">
    <property type="component" value="Chromosome"/>
</dbReference>
<name>G9A4E8_SINF1</name>
<dbReference type="PATRIC" id="fig|380.5.peg.3797"/>
<feature type="transmembrane region" description="Helical" evidence="1">
    <location>
        <begin position="38"/>
        <end position="57"/>
    </location>
</feature>
<reference evidence="2 3" key="1">
    <citation type="journal article" date="2012" name="J. Bacteriol.">
        <title>Genome sequence of the soybean symbiont Sinorhizobium fredii HH103.</title>
        <authorList>
            <person name="Weidner S."/>
            <person name="Becker A."/>
            <person name="Bonilla I."/>
            <person name="Jaenicke S."/>
            <person name="Lloret J."/>
            <person name="Margaret I."/>
            <person name="Puhler A."/>
            <person name="Ruiz-Sainz J.E."/>
            <person name="Schneiker-Bekel S."/>
            <person name="Szczepanowski R."/>
            <person name="Vinardell J.M."/>
            <person name="Zehner S."/>
            <person name="Gottfert M."/>
        </authorList>
    </citation>
    <scope>NUCLEOTIDE SEQUENCE [LARGE SCALE GENOMIC DNA]</scope>
    <source>
        <strain evidence="2 3">HH103</strain>
    </source>
</reference>
<dbReference type="KEGG" id="sfh:SFHH103_03591"/>
<proteinExistence type="predicted"/>